<proteinExistence type="predicted"/>
<dbReference type="AlphaFoldDB" id="A0A4R3IBT2"/>
<reference evidence="1 2" key="1">
    <citation type="submission" date="2019-03" db="EMBL/GenBank/DDBJ databases">
        <title>Genomic Encyclopedia of Archaeal and Bacterial Type Strains, Phase II (KMG-II): from individual species to whole genera.</title>
        <authorList>
            <person name="Goeker M."/>
        </authorList>
    </citation>
    <scope>NUCLEOTIDE SEQUENCE [LARGE SCALE GENOMIC DNA]</scope>
    <source>
        <strain evidence="1 2">DSM 15388</strain>
    </source>
</reference>
<evidence type="ECO:0000313" key="1">
    <source>
        <dbReference type="EMBL" id="TCS41968.1"/>
    </source>
</evidence>
<accession>A0A4R3IBT2</accession>
<protein>
    <recommendedName>
        <fullName evidence="3">Sulfotransferase family protein</fullName>
    </recommendedName>
</protein>
<evidence type="ECO:0008006" key="3">
    <source>
        <dbReference type="Google" id="ProtNLM"/>
    </source>
</evidence>
<sequence>MIKFYKKLSKAQVRYKHLYSLSGKARRGEFVLAHHGIQRSGTNYLLACLDSLNVNVINRFDPARNHPSHKHFRWYQNKEAMPPYVKVEFGNSVCSSSLSELNSLAKFPKNTKHIVIKKDVNHAVCSLMNYGLRKNWFANKNQALLNYQMLLNDYRHYYEFWEGLARSSNEVVVVNYEQISQNSNRLISCLNELGADIPFLRENLVFSEVRMSPKTRKKVILIDDLVGLESGTSANSAIEIKTQSFAM</sequence>
<comment type="caution">
    <text evidence="1">The sequence shown here is derived from an EMBL/GenBank/DDBJ whole genome shotgun (WGS) entry which is preliminary data.</text>
</comment>
<dbReference type="SUPFAM" id="SSF52540">
    <property type="entry name" value="P-loop containing nucleoside triphosphate hydrolases"/>
    <property type="match status" value="1"/>
</dbReference>
<organism evidence="1 2">
    <name type="scientific">Reinekea marinisedimentorum</name>
    <dbReference type="NCBI Taxonomy" id="230495"/>
    <lineage>
        <taxon>Bacteria</taxon>
        <taxon>Pseudomonadati</taxon>
        <taxon>Pseudomonadota</taxon>
        <taxon>Gammaproteobacteria</taxon>
        <taxon>Oceanospirillales</taxon>
        <taxon>Saccharospirillaceae</taxon>
        <taxon>Reinekea</taxon>
    </lineage>
</organism>
<keyword evidence="2" id="KW-1185">Reference proteome</keyword>
<gene>
    <name evidence="1" type="ORF">BCF53_10472</name>
</gene>
<dbReference type="Gene3D" id="3.40.50.300">
    <property type="entry name" value="P-loop containing nucleotide triphosphate hydrolases"/>
    <property type="match status" value="1"/>
</dbReference>
<dbReference type="InterPro" id="IPR027417">
    <property type="entry name" value="P-loop_NTPase"/>
</dbReference>
<evidence type="ECO:0000313" key="2">
    <source>
        <dbReference type="Proteomes" id="UP000295793"/>
    </source>
</evidence>
<dbReference type="EMBL" id="SLZR01000004">
    <property type="protein sequence ID" value="TCS41968.1"/>
    <property type="molecule type" value="Genomic_DNA"/>
</dbReference>
<dbReference type="Proteomes" id="UP000295793">
    <property type="component" value="Unassembled WGS sequence"/>
</dbReference>
<name>A0A4R3IBT2_9GAMM</name>